<comment type="caution">
    <text evidence="3">The sequence shown here is derived from an EMBL/GenBank/DDBJ whole genome shotgun (WGS) entry which is preliminary data.</text>
</comment>
<gene>
    <name evidence="3" type="ORF">HNR44_002069</name>
</gene>
<dbReference type="InterPro" id="IPR000594">
    <property type="entry name" value="ThiF_NAD_FAD-bd"/>
</dbReference>
<keyword evidence="3" id="KW-0548">Nucleotidyltransferase</keyword>
<proteinExistence type="inferred from homology"/>
<dbReference type="PANTHER" id="PTHR10953:SF102">
    <property type="entry name" value="ADENYLYLTRANSFERASE AND SULFURTRANSFERASE MOCS3"/>
    <property type="match status" value="1"/>
</dbReference>
<dbReference type="FunFam" id="3.40.50.720:FF:000080">
    <property type="entry name" value="Thiazole biosynthesis adenylyltransferase ThiF"/>
    <property type="match status" value="1"/>
</dbReference>
<accession>A0A841PUW2</accession>
<evidence type="ECO:0000313" key="4">
    <source>
        <dbReference type="Proteomes" id="UP000568839"/>
    </source>
</evidence>
<feature type="domain" description="THIF-type NAD/FAD binding fold" evidence="2">
    <location>
        <begin position="5"/>
        <end position="242"/>
    </location>
</feature>
<dbReference type="InterPro" id="IPR035985">
    <property type="entry name" value="Ubiquitin-activating_enz"/>
</dbReference>
<dbReference type="CDD" id="cd00757">
    <property type="entry name" value="ThiF_MoeB_HesA_family"/>
    <property type="match status" value="1"/>
</dbReference>
<comment type="similarity">
    <text evidence="1">Belongs to the HesA/MoeB/ThiF family.</text>
</comment>
<dbReference type="EMBL" id="JACHHJ010000002">
    <property type="protein sequence ID" value="MBB6450091.1"/>
    <property type="molecule type" value="Genomic_DNA"/>
</dbReference>
<dbReference type="AlphaFoldDB" id="A0A841PUW2"/>
<dbReference type="GO" id="GO:0016779">
    <property type="term" value="F:nucleotidyltransferase activity"/>
    <property type="evidence" value="ECO:0007669"/>
    <property type="project" value="UniProtKB-KW"/>
</dbReference>
<dbReference type="Gene3D" id="3.40.50.720">
    <property type="entry name" value="NAD(P)-binding Rossmann-like Domain"/>
    <property type="match status" value="1"/>
</dbReference>
<dbReference type="Pfam" id="PF00899">
    <property type="entry name" value="ThiF"/>
    <property type="match status" value="1"/>
</dbReference>
<reference evidence="3 4" key="1">
    <citation type="submission" date="2020-08" db="EMBL/GenBank/DDBJ databases">
        <title>Genomic Encyclopedia of Type Strains, Phase IV (KMG-IV): sequencing the most valuable type-strain genomes for metagenomic binning, comparative biology and taxonomic classification.</title>
        <authorList>
            <person name="Goeker M."/>
        </authorList>
    </citation>
    <scope>NUCLEOTIDE SEQUENCE [LARGE SCALE GENOMIC DNA]</scope>
    <source>
        <strain evidence="3 4">DSM 21769</strain>
    </source>
</reference>
<keyword evidence="4" id="KW-1185">Reference proteome</keyword>
<protein>
    <submittedName>
        <fullName evidence="3">Adenylyltransferase/sulfurtransferase</fullName>
    </submittedName>
</protein>
<sequence>MTDRYSRQTLFSPIGTAGQNQLAKAHVLIVGAGALGSSNAEMLTRAGVGTLTLIDRDYVESSNLHRQQLYTEADALNQMPKTVAAKEHLQLINGDTDIRAYILDAKASNLEPLLDASVDLMIDATDNFDIRFIMNDLSAKYEIPWLFGACAGSYGMAYMVRPWEGPCLNCLLSSIPSSVMTCESDGVIAPVVQQTTLLQSVEAMKWLSGNRTVVEDKLVIYDVWRGDHQRLGVQRAKVKECSTCGDTPVYPYLIAEENTKTAVLCGRETVQIRPDHQRSFDLTHMAAKLQPYGKIKRNPYLVSCELNEHRLAIFQDGRVLVHGTKDIEQARGLYEAYVL</sequence>
<organism evidence="3 4">
    <name type="scientific">Geomicrobium halophilum</name>
    <dbReference type="NCBI Taxonomy" id="549000"/>
    <lineage>
        <taxon>Bacteria</taxon>
        <taxon>Bacillati</taxon>
        <taxon>Bacillota</taxon>
        <taxon>Bacilli</taxon>
        <taxon>Bacillales</taxon>
        <taxon>Geomicrobium</taxon>
    </lineage>
</organism>
<evidence type="ECO:0000313" key="3">
    <source>
        <dbReference type="EMBL" id="MBB6450091.1"/>
    </source>
</evidence>
<dbReference type="InterPro" id="IPR045886">
    <property type="entry name" value="ThiF/MoeB/HesA"/>
</dbReference>
<dbReference type="GO" id="GO:0005829">
    <property type="term" value="C:cytosol"/>
    <property type="evidence" value="ECO:0007669"/>
    <property type="project" value="TreeGrafter"/>
</dbReference>
<dbReference type="Proteomes" id="UP000568839">
    <property type="component" value="Unassembled WGS sequence"/>
</dbReference>
<dbReference type="RefSeq" id="WP_184404016.1">
    <property type="nucleotide sequence ID" value="NZ_JACHHJ010000002.1"/>
</dbReference>
<name>A0A841PUW2_9BACL</name>
<dbReference type="SUPFAM" id="SSF69572">
    <property type="entry name" value="Activating enzymes of the ubiquitin-like proteins"/>
    <property type="match status" value="1"/>
</dbReference>
<dbReference type="GO" id="GO:0008641">
    <property type="term" value="F:ubiquitin-like modifier activating enzyme activity"/>
    <property type="evidence" value="ECO:0007669"/>
    <property type="project" value="InterPro"/>
</dbReference>
<keyword evidence="3" id="KW-0808">Transferase</keyword>
<evidence type="ECO:0000259" key="2">
    <source>
        <dbReference type="Pfam" id="PF00899"/>
    </source>
</evidence>
<dbReference type="GO" id="GO:0004792">
    <property type="term" value="F:thiosulfate-cyanide sulfurtransferase activity"/>
    <property type="evidence" value="ECO:0007669"/>
    <property type="project" value="TreeGrafter"/>
</dbReference>
<dbReference type="PANTHER" id="PTHR10953">
    <property type="entry name" value="UBIQUITIN-ACTIVATING ENZYME E1"/>
    <property type="match status" value="1"/>
</dbReference>
<evidence type="ECO:0000256" key="1">
    <source>
        <dbReference type="ARBA" id="ARBA00009919"/>
    </source>
</evidence>
<dbReference type="GO" id="GO:0008146">
    <property type="term" value="F:sulfotransferase activity"/>
    <property type="evidence" value="ECO:0007669"/>
    <property type="project" value="TreeGrafter"/>
</dbReference>